<evidence type="ECO:0000256" key="3">
    <source>
        <dbReference type="ARBA" id="ARBA00022475"/>
    </source>
</evidence>
<dbReference type="InterPro" id="IPR000515">
    <property type="entry name" value="MetI-like"/>
</dbReference>
<evidence type="ECO:0000256" key="8">
    <source>
        <dbReference type="SAM" id="MobiDB-lite"/>
    </source>
</evidence>
<gene>
    <name evidence="10" type="ORF">GCM10023352_16880</name>
</gene>
<feature type="transmembrane region" description="Helical" evidence="7">
    <location>
        <begin position="54"/>
        <end position="75"/>
    </location>
</feature>
<protein>
    <submittedName>
        <fullName evidence="10">Carbohydrate ABC transporter permease</fullName>
    </submittedName>
</protein>
<keyword evidence="5 7" id="KW-1133">Transmembrane helix</keyword>
<dbReference type="RefSeq" id="WP_345446452.1">
    <property type="nucleotide sequence ID" value="NZ_BAABKP010000003.1"/>
</dbReference>
<evidence type="ECO:0000256" key="2">
    <source>
        <dbReference type="ARBA" id="ARBA00022448"/>
    </source>
</evidence>
<feature type="transmembrane region" description="Helical" evidence="7">
    <location>
        <begin position="150"/>
        <end position="174"/>
    </location>
</feature>
<dbReference type="SUPFAM" id="SSF161098">
    <property type="entry name" value="MetI-like"/>
    <property type="match status" value="1"/>
</dbReference>
<evidence type="ECO:0000256" key="7">
    <source>
        <dbReference type="RuleBase" id="RU363032"/>
    </source>
</evidence>
<proteinExistence type="inferred from homology"/>
<feature type="compositionally biased region" description="Basic and acidic residues" evidence="8">
    <location>
        <begin position="1"/>
        <end position="10"/>
    </location>
</feature>
<sequence>MNTHRSEDAFKQVIPPVAKKETASRGSKATGKTKVRKEKPRQQVALGISPLSKIGGYAGAIIAALVIALPLYFVVITSLKNHADIYADPIKWVPSVWVPQNFSYVWNTLNFDQYLMNSIIITSILVVIKVSLGVLSAYAFAFIKFPGVNALFFLVIGTLMVPNEITIISNYALVSQLGWRDTFTGIIVPLAGVAFGTFLMRNHFRSLPAEIMEAATMDGAGFFKTLFKVVLPMSWPTLMAFILITSVNEWNQYLWPFLISDTGRVAPLQIGLTLLQNNEGLTNWGPVMAGTILATLPMILVFLLLQRSMIKGLTAGAVKG</sequence>
<evidence type="ECO:0000256" key="1">
    <source>
        <dbReference type="ARBA" id="ARBA00004651"/>
    </source>
</evidence>
<dbReference type="CDD" id="cd06261">
    <property type="entry name" value="TM_PBP2"/>
    <property type="match status" value="1"/>
</dbReference>
<dbReference type="EMBL" id="BAABKP010000003">
    <property type="protein sequence ID" value="GAA4797840.1"/>
    <property type="molecule type" value="Genomic_DNA"/>
</dbReference>
<evidence type="ECO:0000259" key="9">
    <source>
        <dbReference type="PROSITE" id="PS50928"/>
    </source>
</evidence>
<dbReference type="Gene3D" id="1.10.3720.10">
    <property type="entry name" value="MetI-like"/>
    <property type="match status" value="1"/>
</dbReference>
<keyword evidence="3" id="KW-1003">Cell membrane</keyword>
<evidence type="ECO:0000256" key="4">
    <source>
        <dbReference type="ARBA" id="ARBA00022692"/>
    </source>
</evidence>
<reference evidence="11" key="1">
    <citation type="journal article" date="2019" name="Int. J. Syst. Evol. Microbiol.">
        <title>The Global Catalogue of Microorganisms (GCM) 10K type strain sequencing project: providing services to taxonomists for standard genome sequencing and annotation.</title>
        <authorList>
            <consortium name="The Broad Institute Genomics Platform"/>
            <consortium name="The Broad Institute Genome Sequencing Center for Infectious Disease"/>
            <person name="Wu L."/>
            <person name="Ma J."/>
        </authorList>
    </citation>
    <scope>NUCLEOTIDE SEQUENCE [LARGE SCALE GENOMIC DNA]</scope>
    <source>
        <strain evidence="11">JCM 18541</strain>
    </source>
</reference>
<keyword evidence="11" id="KW-1185">Reference proteome</keyword>
<evidence type="ECO:0000313" key="11">
    <source>
        <dbReference type="Proteomes" id="UP001500187"/>
    </source>
</evidence>
<keyword evidence="4 7" id="KW-0812">Transmembrane</keyword>
<feature type="region of interest" description="Disordered" evidence="8">
    <location>
        <begin position="1"/>
        <end position="38"/>
    </location>
</feature>
<evidence type="ECO:0000256" key="6">
    <source>
        <dbReference type="ARBA" id="ARBA00023136"/>
    </source>
</evidence>
<feature type="transmembrane region" description="Helical" evidence="7">
    <location>
        <begin position="186"/>
        <end position="204"/>
    </location>
</feature>
<comment type="similarity">
    <text evidence="7">Belongs to the binding-protein-dependent transport system permease family.</text>
</comment>
<feature type="domain" description="ABC transmembrane type-1" evidence="9">
    <location>
        <begin position="115"/>
        <end position="305"/>
    </location>
</feature>
<organism evidence="10 11">
    <name type="scientific">Rothia endophytica</name>
    <dbReference type="NCBI Taxonomy" id="1324766"/>
    <lineage>
        <taxon>Bacteria</taxon>
        <taxon>Bacillati</taxon>
        <taxon>Actinomycetota</taxon>
        <taxon>Actinomycetes</taxon>
        <taxon>Micrococcales</taxon>
        <taxon>Micrococcaceae</taxon>
        <taxon>Rothia</taxon>
    </lineage>
</organism>
<feature type="transmembrane region" description="Helical" evidence="7">
    <location>
        <begin position="284"/>
        <end position="305"/>
    </location>
</feature>
<dbReference type="PANTHER" id="PTHR43744:SF13">
    <property type="entry name" value="SN-GLYCEROL-3-PHOSPHATE TRANSPORT INTEGRAL MEMBRANE PROTEIN ABC TRANSPORTER UGPE-RELATED"/>
    <property type="match status" value="1"/>
</dbReference>
<comment type="caution">
    <text evidence="10">The sequence shown here is derived from an EMBL/GenBank/DDBJ whole genome shotgun (WGS) entry which is preliminary data.</text>
</comment>
<evidence type="ECO:0000256" key="5">
    <source>
        <dbReference type="ARBA" id="ARBA00022989"/>
    </source>
</evidence>
<evidence type="ECO:0000313" key="10">
    <source>
        <dbReference type="EMBL" id="GAA4797840.1"/>
    </source>
</evidence>
<dbReference type="InterPro" id="IPR035906">
    <property type="entry name" value="MetI-like_sf"/>
</dbReference>
<dbReference type="PANTHER" id="PTHR43744">
    <property type="entry name" value="ABC TRANSPORTER PERMEASE PROTEIN MG189-RELATED-RELATED"/>
    <property type="match status" value="1"/>
</dbReference>
<dbReference type="PROSITE" id="PS50928">
    <property type="entry name" value="ABC_TM1"/>
    <property type="match status" value="1"/>
</dbReference>
<feature type="transmembrane region" description="Helical" evidence="7">
    <location>
        <begin position="119"/>
        <end position="143"/>
    </location>
</feature>
<dbReference type="Proteomes" id="UP001500187">
    <property type="component" value="Unassembled WGS sequence"/>
</dbReference>
<keyword evidence="6 7" id="KW-0472">Membrane</keyword>
<keyword evidence="2 7" id="KW-0813">Transport</keyword>
<feature type="transmembrane region" description="Helical" evidence="7">
    <location>
        <begin position="225"/>
        <end position="247"/>
    </location>
</feature>
<comment type="subcellular location">
    <subcellularLocation>
        <location evidence="1 7">Cell membrane</location>
        <topology evidence="1 7">Multi-pass membrane protein</topology>
    </subcellularLocation>
</comment>
<name>A0ABP9BMR3_9MICC</name>
<dbReference type="Pfam" id="PF00528">
    <property type="entry name" value="BPD_transp_1"/>
    <property type="match status" value="1"/>
</dbReference>
<accession>A0ABP9BMR3</accession>